<proteinExistence type="predicted"/>
<sequence>MRNILLTAPLAAVIALGAAGSAQAGTATLWGCHGPTGAPLGADGLQALGTSGATANTNGAGCSGSGPSDGLRLSFNGNSPTNGTFAAWRITSPGGVTVIGATIERTLSGFGNASAQPAAYRLRSGDAAGTALEQRLTNESGANGQATIAGNAAGNFVEAQLRCDAPATCAVPGGPVVDIRSLALTVNDLNPPNGSIAGLTEPARGVATINVQASDQGLGLQKAELFVDGVLRQATDLAGPACADIAPSRGGNDLPIGVACPKTGNAALAVDTTTLGNGNHRFLVVLTDLSGNAVELLNRDVRVDNSAVQPGSTSVAINIGGALQEGLVGAESLPLTSAPGRCLSPRLTMALSQRPASRDRRGVPIFKKGRRYRFRGKLTCLSNGKRVIAPRGTAIEVVNRIGGRAVSKSGASVRTRGEITWFNPANYTTREIEFRYRPRTGAAARVTQRIIVR</sequence>
<dbReference type="Proteomes" id="UP000240739">
    <property type="component" value="Unassembled WGS sequence"/>
</dbReference>
<feature type="signal peptide" evidence="1">
    <location>
        <begin position="1"/>
        <end position="24"/>
    </location>
</feature>
<dbReference type="RefSeq" id="WP_107570502.1">
    <property type="nucleotide sequence ID" value="NZ_PYYB01000003.1"/>
</dbReference>
<feature type="chain" id="PRO_5015443022" evidence="1">
    <location>
        <begin position="25"/>
        <end position="453"/>
    </location>
</feature>
<evidence type="ECO:0000313" key="2">
    <source>
        <dbReference type="EMBL" id="PTL55459.1"/>
    </source>
</evidence>
<evidence type="ECO:0000313" key="3">
    <source>
        <dbReference type="Proteomes" id="UP000240739"/>
    </source>
</evidence>
<name>A0A2T4UD82_9ACTN</name>
<reference evidence="2 3" key="1">
    <citation type="submission" date="2018-03" db="EMBL/GenBank/DDBJ databases">
        <title>Aquarubrobacter algicola gen. nov., sp. nov., a novel actinobacterium isolated from shallow eutrophic lake during the end of cyanobacterial harmful algal blooms.</title>
        <authorList>
            <person name="Chun S.J."/>
        </authorList>
    </citation>
    <scope>NUCLEOTIDE SEQUENCE [LARGE SCALE GENOMIC DNA]</scope>
    <source>
        <strain evidence="2 3">Seoho-28</strain>
    </source>
</reference>
<keyword evidence="1" id="KW-0732">Signal</keyword>
<keyword evidence="3" id="KW-1185">Reference proteome</keyword>
<dbReference type="OrthoDB" id="5244959at2"/>
<gene>
    <name evidence="2" type="ORF">C7Y72_17545</name>
</gene>
<dbReference type="AlphaFoldDB" id="A0A2T4UD82"/>
<organism evidence="2 3">
    <name type="scientific">Paraconexibacter algicola</name>
    <dbReference type="NCBI Taxonomy" id="2133960"/>
    <lineage>
        <taxon>Bacteria</taxon>
        <taxon>Bacillati</taxon>
        <taxon>Actinomycetota</taxon>
        <taxon>Thermoleophilia</taxon>
        <taxon>Solirubrobacterales</taxon>
        <taxon>Paraconexibacteraceae</taxon>
        <taxon>Paraconexibacter</taxon>
    </lineage>
</organism>
<protein>
    <submittedName>
        <fullName evidence="2">Uncharacterized protein</fullName>
    </submittedName>
</protein>
<comment type="caution">
    <text evidence="2">The sequence shown here is derived from an EMBL/GenBank/DDBJ whole genome shotgun (WGS) entry which is preliminary data.</text>
</comment>
<accession>A0A2T4UD82</accession>
<dbReference type="EMBL" id="PYYB01000003">
    <property type="protein sequence ID" value="PTL55459.1"/>
    <property type="molecule type" value="Genomic_DNA"/>
</dbReference>
<evidence type="ECO:0000256" key="1">
    <source>
        <dbReference type="SAM" id="SignalP"/>
    </source>
</evidence>